<organism evidence="6 7">
    <name type="scientific">Actinophytocola gossypii</name>
    <dbReference type="NCBI Taxonomy" id="2812003"/>
    <lineage>
        <taxon>Bacteria</taxon>
        <taxon>Bacillati</taxon>
        <taxon>Actinomycetota</taxon>
        <taxon>Actinomycetes</taxon>
        <taxon>Pseudonocardiales</taxon>
        <taxon>Pseudonocardiaceae</taxon>
    </lineage>
</organism>
<keyword evidence="7" id="KW-1185">Reference proteome</keyword>
<keyword evidence="3" id="KW-0238">DNA-binding</keyword>
<keyword evidence="2" id="KW-0805">Transcription regulation</keyword>
<dbReference type="Pfam" id="PF03466">
    <property type="entry name" value="LysR_substrate"/>
    <property type="match status" value="1"/>
</dbReference>
<dbReference type="EMBL" id="JAFFZE010000012">
    <property type="protein sequence ID" value="MCT2584579.1"/>
    <property type="molecule type" value="Genomic_DNA"/>
</dbReference>
<evidence type="ECO:0000313" key="7">
    <source>
        <dbReference type="Proteomes" id="UP001156441"/>
    </source>
</evidence>
<dbReference type="Proteomes" id="UP001156441">
    <property type="component" value="Unassembled WGS sequence"/>
</dbReference>
<comment type="caution">
    <text evidence="6">The sequence shown here is derived from an EMBL/GenBank/DDBJ whole genome shotgun (WGS) entry which is preliminary data.</text>
</comment>
<dbReference type="InterPro" id="IPR036390">
    <property type="entry name" value="WH_DNA-bd_sf"/>
</dbReference>
<evidence type="ECO:0000256" key="3">
    <source>
        <dbReference type="ARBA" id="ARBA00023125"/>
    </source>
</evidence>
<dbReference type="InterPro" id="IPR005119">
    <property type="entry name" value="LysR_subst-bd"/>
</dbReference>
<evidence type="ECO:0000259" key="5">
    <source>
        <dbReference type="PROSITE" id="PS50931"/>
    </source>
</evidence>
<dbReference type="InterPro" id="IPR036388">
    <property type="entry name" value="WH-like_DNA-bd_sf"/>
</dbReference>
<dbReference type="Gene3D" id="1.10.10.10">
    <property type="entry name" value="Winged helix-like DNA-binding domain superfamily/Winged helix DNA-binding domain"/>
    <property type="match status" value="1"/>
</dbReference>
<sequence length="310" mass="33367">MLDVDKLATLRAVITHGSFTAAAQALLLTQPAVSRQVALLERQAGTQLVHRSRAGVRPTEAGRLLAEHTDAVLGRLALAEAQLAELAGLRRGHVRLGSFLTALVHLSAEVATLLEARHPELFRTEHAVIRDELVDRGAAFSRLAAGELDVAIVFEHEFEPAPPPEDIEVVDLFTDPPRLLLPAAHALADTPTIALRDLAHDTWVRAHHGSAARLVDHVLHTADLRPPIMLAGHGDEPVETQAFIAAGRGVTIAHDLNVLIHPRQIVAVAVADHVPTRRVQAAVLRDQHAPLPRAVLAVLEELGARRARAG</sequence>
<evidence type="ECO:0000256" key="2">
    <source>
        <dbReference type="ARBA" id="ARBA00023015"/>
    </source>
</evidence>
<keyword evidence="4" id="KW-0804">Transcription</keyword>
<dbReference type="PROSITE" id="PS50931">
    <property type="entry name" value="HTH_LYSR"/>
    <property type="match status" value="1"/>
</dbReference>
<evidence type="ECO:0000313" key="6">
    <source>
        <dbReference type="EMBL" id="MCT2584579.1"/>
    </source>
</evidence>
<accession>A0ABT2J9P6</accession>
<dbReference type="Pfam" id="PF00126">
    <property type="entry name" value="HTH_1"/>
    <property type="match status" value="1"/>
</dbReference>
<feature type="domain" description="HTH lysR-type" evidence="5">
    <location>
        <begin position="2"/>
        <end position="59"/>
    </location>
</feature>
<comment type="similarity">
    <text evidence="1">Belongs to the LysR transcriptional regulatory family.</text>
</comment>
<dbReference type="PRINTS" id="PR00039">
    <property type="entry name" value="HTHLYSR"/>
</dbReference>
<dbReference type="RefSeq" id="WP_260191971.1">
    <property type="nucleotide sequence ID" value="NZ_JAFFZE010000012.1"/>
</dbReference>
<dbReference type="Gene3D" id="3.40.190.290">
    <property type="match status" value="1"/>
</dbReference>
<protein>
    <submittedName>
        <fullName evidence="6">LysR family transcriptional regulator</fullName>
    </submittedName>
</protein>
<dbReference type="PANTHER" id="PTHR30346:SF29">
    <property type="entry name" value="LYSR SUBSTRATE-BINDING"/>
    <property type="match status" value="1"/>
</dbReference>
<dbReference type="SUPFAM" id="SSF53850">
    <property type="entry name" value="Periplasmic binding protein-like II"/>
    <property type="match status" value="1"/>
</dbReference>
<dbReference type="InterPro" id="IPR000847">
    <property type="entry name" value="LysR_HTH_N"/>
</dbReference>
<reference evidence="6 7" key="1">
    <citation type="submission" date="2021-02" db="EMBL/GenBank/DDBJ databases">
        <title>Actinophytocola xerophila sp. nov., isolated from soil of cotton cropping field.</title>
        <authorList>
            <person name="Huang R."/>
            <person name="Chen X."/>
            <person name="Ge X."/>
            <person name="Liu W."/>
        </authorList>
    </citation>
    <scope>NUCLEOTIDE SEQUENCE [LARGE SCALE GENOMIC DNA]</scope>
    <source>
        <strain evidence="6 7">S1-96</strain>
    </source>
</reference>
<evidence type="ECO:0000256" key="1">
    <source>
        <dbReference type="ARBA" id="ARBA00009437"/>
    </source>
</evidence>
<dbReference type="SUPFAM" id="SSF46785">
    <property type="entry name" value="Winged helix' DNA-binding domain"/>
    <property type="match status" value="1"/>
</dbReference>
<gene>
    <name evidence="6" type="ORF">JT362_15755</name>
</gene>
<proteinExistence type="inferred from homology"/>
<name>A0ABT2J9P6_9PSEU</name>
<evidence type="ECO:0000256" key="4">
    <source>
        <dbReference type="ARBA" id="ARBA00023163"/>
    </source>
</evidence>
<dbReference type="PANTHER" id="PTHR30346">
    <property type="entry name" value="TRANSCRIPTIONAL DUAL REGULATOR HCAR-RELATED"/>
    <property type="match status" value="1"/>
</dbReference>